<dbReference type="PANTHER" id="PTHR43293">
    <property type="entry name" value="ACETATE COA-TRANSFERASE YDIF"/>
    <property type="match status" value="1"/>
</dbReference>
<reference evidence="5 6" key="1">
    <citation type="submission" date="2019-06" db="EMBL/GenBank/DDBJ databases">
        <title>Whole genome shotgun sequence of Zoogloea ramigera NBRC 15342.</title>
        <authorList>
            <person name="Hosoyama A."/>
            <person name="Uohara A."/>
            <person name="Ohji S."/>
            <person name="Ichikawa N."/>
        </authorList>
    </citation>
    <scope>NUCLEOTIDE SEQUENCE [LARGE SCALE GENOMIC DNA]</scope>
    <source>
        <strain evidence="5 6">NBRC 15342</strain>
    </source>
</reference>
<sequence>MARIIEAGDVGHLVKNGATVYCTGMGLAGFAEEAVKAIRESFNATGHPRDLTLYHATGVGNGKDRGVHHFAAEGLLKRIVGGHFGVGGPELMRLIMDNKVEAYNLPQGVLVQIPKQVAGRRPGFLTKVGLETFVDPRIEGAKVNAAATEDLVEVVHLDGEEWLYFRNPKVDVALLRGSYADENGNVSMAREGVLLESLSIAQAARASGGIVIVQVEHIVKNGTLHPKDVKIPGILVDYIVIGRPENHLQTMNTYFNPVYAGDIKVPTRAMAPLPLDERKIIARRAAMELKSGAVVNLGIGMPEGVASVAAEEKIEHMMALTLETGPIGGVPAAGFDFGHASNAEAVVEQPAQFDFYDGGGIDVAFLGLAQTDQHGNVNVSKFSGRPVGCGGFINITQNAKKVVFCGTFTAGGLQVAVEDGRLKIVSEGKSRKFLDHVEQITFSGHYAAGTGQVVLYVTERAVFRLSPEGVELLEVAPGIDIERDVVAHMAFPPIMRDVQLMDAGVFQAEWGRLAERVGGR</sequence>
<name>A0A4Y4CV45_ZOORA</name>
<dbReference type="OrthoDB" id="9805230at2"/>
<dbReference type="InterPro" id="IPR037171">
    <property type="entry name" value="NagB/RpiA_transferase-like"/>
</dbReference>
<dbReference type="PANTHER" id="PTHR43293:SF1">
    <property type="entry name" value="ACETATE COA-TRANSFERASE YDIF"/>
    <property type="match status" value="1"/>
</dbReference>
<dbReference type="Gene3D" id="3.40.1080.10">
    <property type="entry name" value="Glutaconate Coenzyme A-transferase"/>
    <property type="match status" value="2"/>
</dbReference>
<protein>
    <recommendedName>
        <fullName evidence="3">Acetate CoA-transferase YdiF</fullName>
        <ecNumber evidence="3">2.8.3.8</ecNumber>
    </recommendedName>
</protein>
<dbReference type="Proteomes" id="UP000318422">
    <property type="component" value="Unassembled WGS sequence"/>
</dbReference>
<dbReference type="EMBL" id="BJNV01000024">
    <property type="protein sequence ID" value="GEC95659.1"/>
    <property type="molecule type" value="Genomic_DNA"/>
</dbReference>
<evidence type="ECO:0000256" key="4">
    <source>
        <dbReference type="PIRSR" id="PIRSR000858-1"/>
    </source>
</evidence>
<keyword evidence="6" id="KW-1185">Reference proteome</keyword>
<evidence type="ECO:0000313" key="6">
    <source>
        <dbReference type="Proteomes" id="UP000318422"/>
    </source>
</evidence>
<dbReference type="EC" id="2.8.3.8" evidence="3"/>
<evidence type="ECO:0000256" key="1">
    <source>
        <dbReference type="ARBA" id="ARBA00007154"/>
    </source>
</evidence>
<dbReference type="InterPro" id="IPR014388">
    <property type="entry name" value="3-oxoacid_CoA-transferase"/>
</dbReference>
<comment type="catalytic activity">
    <reaction evidence="3">
        <text>an acyl-CoA + acetate = a carboxylate + acetyl-CoA</text>
        <dbReference type="Rhea" id="RHEA:13381"/>
        <dbReference type="ChEBI" id="CHEBI:29067"/>
        <dbReference type="ChEBI" id="CHEBI:30089"/>
        <dbReference type="ChEBI" id="CHEBI:57288"/>
        <dbReference type="ChEBI" id="CHEBI:58342"/>
        <dbReference type="EC" id="2.8.3.8"/>
    </reaction>
</comment>
<evidence type="ECO:0000256" key="3">
    <source>
        <dbReference type="PIRNR" id="PIRNR000858"/>
    </source>
</evidence>
<evidence type="ECO:0000256" key="2">
    <source>
        <dbReference type="ARBA" id="ARBA00022679"/>
    </source>
</evidence>
<dbReference type="RefSeq" id="WP_141351316.1">
    <property type="nucleotide sequence ID" value="NZ_BJNV01000024.1"/>
</dbReference>
<dbReference type="SMART" id="SM00882">
    <property type="entry name" value="CoA_trans"/>
    <property type="match status" value="2"/>
</dbReference>
<dbReference type="InterPro" id="IPR004165">
    <property type="entry name" value="CoA_trans_fam_I"/>
</dbReference>
<dbReference type="SUPFAM" id="SSF100950">
    <property type="entry name" value="NagB/RpiA/CoA transferase-like"/>
    <property type="match status" value="2"/>
</dbReference>
<evidence type="ECO:0000313" key="5">
    <source>
        <dbReference type="EMBL" id="GEC95659.1"/>
    </source>
</evidence>
<keyword evidence="2 3" id="KW-0808">Transferase</keyword>
<comment type="caution">
    <text evidence="5">The sequence shown here is derived from an EMBL/GenBank/DDBJ whole genome shotgun (WGS) entry which is preliminary data.</text>
</comment>
<organism evidence="5 6">
    <name type="scientific">Zoogloea ramigera</name>
    <dbReference type="NCBI Taxonomy" id="350"/>
    <lineage>
        <taxon>Bacteria</taxon>
        <taxon>Pseudomonadati</taxon>
        <taxon>Pseudomonadota</taxon>
        <taxon>Betaproteobacteria</taxon>
        <taxon>Rhodocyclales</taxon>
        <taxon>Zoogloeaceae</taxon>
        <taxon>Zoogloea</taxon>
    </lineage>
</organism>
<dbReference type="GO" id="GO:0046952">
    <property type="term" value="P:ketone body catabolic process"/>
    <property type="evidence" value="ECO:0007669"/>
    <property type="project" value="InterPro"/>
</dbReference>
<comment type="similarity">
    <text evidence="1 3">Belongs to the 3-oxoacid CoA-transferase family.</text>
</comment>
<gene>
    <name evidence="5" type="ORF">ZRA01_17320</name>
</gene>
<dbReference type="GO" id="GO:0008775">
    <property type="term" value="F:acetate CoA-transferase activity"/>
    <property type="evidence" value="ECO:0007669"/>
    <property type="project" value="UniProtKB-EC"/>
</dbReference>
<proteinExistence type="inferred from homology"/>
<dbReference type="AlphaFoldDB" id="A0A4Y4CV45"/>
<feature type="active site" description="5-glutamyl coenzyme A thioester intermediate" evidence="4">
    <location>
        <position position="323"/>
    </location>
</feature>
<comment type="function">
    <text evidence="3">CoA transferase having broad substrate specificity for short-chain acyl-CoA thioesters with the activity decreasing when the length of the carboxylic acid chain exceeds four carbons.</text>
</comment>
<dbReference type="PIRSF" id="PIRSF000858">
    <property type="entry name" value="SCOT-t"/>
    <property type="match status" value="1"/>
</dbReference>
<accession>A0A4Y4CV45</accession>
<dbReference type="Pfam" id="PF01144">
    <property type="entry name" value="CoA_trans"/>
    <property type="match status" value="1"/>
</dbReference>